<keyword evidence="2" id="KW-0472">Membrane</keyword>
<dbReference type="PANTHER" id="PTHR23539">
    <property type="entry name" value="MFS TRANSPORTER"/>
    <property type="match status" value="1"/>
</dbReference>
<feature type="transmembrane region" description="Helical" evidence="2">
    <location>
        <begin position="273"/>
        <end position="293"/>
    </location>
</feature>
<dbReference type="InterPro" id="IPR011701">
    <property type="entry name" value="MFS"/>
</dbReference>
<feature type="transmembrane region" description="Helical" evidence="2">
    <location>
        <begin position="305"/>
        <end position="324"/>
    </location>
</feature>
<feature type="transmembrane region" description="Helical" evidence="2">
    <location>
        <begin position="391"/>
        <end position="414"/>
    </location>
</feature>
<reference evidence="4" key="1">
    <citation type="submission" date="2021-01" db="EMBL/GenBank/DDBJ databases">
        <authorList>
            <person name="Corre E."/>
            <person name="Pelletier E."/>
            <person name="Niang G."/>
            <person name="Scheremetjew M."/>
            <person name="Finn R."/>
            <person name="Kale V."/>
            <person name="Holt S."/>
            <person name="Cochrane G."/>
            <person name="Meng A."/>
            <person name="Brown T."/>
            <person name="Cohen L."/>
        </authorList>
    </citation>
    <scope>NUCLEOTIDE SEQUENCE</scope>
    <source>
        <strain evidence="4">308</strain>
    </source>
</reference>
<evidence type="ECO:0000313" key="4">
    <source>
        <dbReference type="EMBL" id="CAD8877759.1"/>
    </source>
</evidence>
<evidence type="ECO:0000256" key="1">
    <source>
        <dbReference type="ARBA" id="ARBA00004141"/>
    </source>
</evidence>
<dbReference type="GO" id="GO:0022857">
    <property type="term" value="F:transmembrane transporter activity"/>
    <property type="evidence" value="ECO:0007669"/>
    <property type="project" value="InterPro"/>
</dbReference>
<dbReference type="InterPro" id="IPR020846">
    <property type="entry name" value="MFS_dom"/>
</dbReference>
<dbReference type="EMBL" id="HBFR01006866">
    <property type="protein sequence ID" value="CAD8877759.1"/>
    <property type="molecule type" value="Transcribed_RNA"/>
</dbReference>
<feature type="transmembrane region" description="Helical" evidence="2">
    <location>
        <begin position="38"/>
        <end position="59"/>
    </location>
</feature>
<dbReference type="SUPFAM" id="SSF103473">
    <property type="entry name" value="MFS general substrate transporter"/>
    <property type="match status" value="1"/>
</dbReference>
<feature type="transmembrane region" description="Helical" evidence="2">
    <location>
        <begin position="330"/>
        <end position="353"/>
    </location>
</feature>
<feature type="transmembrane region" description="Helical" evidence="2">
    <location>
        <begin position="167"/>
        <end position="185"/>
    </location>
</feature>
<dbReference type="CDD" id="cd06174">
    <property type="entry name" value="MFS"/>
    <property type="match status" value="1"/>
</dbReference>
<gene>
    <name evidence="4" type="ORF">CHYS00102_LOCUS4943</name>
</gene>
<dbReference type="InterPro" id="IPR036259">
    <property type="entry name" value="MFS_trans_sf"/>
</dbReference>
<organism evidence="4">
    <name type="scientific">Corethron hystrix</name>
    <dbReference type="NCBI Taxonomy" id="216773"/>
    <lineage>
        <taxon>Eukaryota</taxon>
        <taxon>Sar</taxon>
        <taxon>Stramenopiles</taxon>
        <taxon>Ochrophyta</taxon>
        <taxon>Bacillariophyta</taxon>
        <taxon>Coscinodiscophyceae</taxon>
        <taxon>Corethrophycidae</taxon>
        <taxon>Corethrales</taxon>
        <taxon>Corethraceae</taxon>
        <taxon>Corethron</taxon>
    </lineage>
</organism>
<evidence type="ECO:0000256" key="2">
    <source>
        <dbReference type="SAM" id="Phobius"/>
    </source>
</evidence>
<dbReference type="PANTHER" id="PTHR23539:SF1">
    <property type="entry name" value="MAJOR FACILITATOR SUPERFAMILY (MFS) PROFILE DOMAIN-CONTAINING PROTEIN"/>
    <property type="match status" value="1"/>
</dbReference>
<dbReference type="AlphaFoldDB" id="A0A7S1B7X9"/>
<accession>A0A7S1B7X9</accession>
<feature type="transmembrane region" description="Helical" evidence="2">
    <location>
        <begin position="233"/>
        <end position="253"/>
    </location>
</feature>
<dbReference type="PROSITE" id="PS50850">
    <property type="entry name" value="MFS"/>
    <property type="match status" value="1"/>
</dbReference>
<feature type="transmembrane region" description="Helical" evidence="2">
    <location>
        <begin position="71"/>
        <end position="89"/>
    </location>
</feature>
<comment type="subcellular location">
    <subcellularLocation>
        <location evidence="1">Membrane</location>
        <topology evidence="1">Multi-pass membrane protein</topology>
    </subcellularLocation>
</comment>
<evidence type="ECO:0000259" key="3">
    <source>
        <dbReference type="PROSITE" id="PS50850"/>
    </source>
</evidence>
<dbReference type="Gene3D" id="1.20.1250.20">
    <property type="entry name" value="MFS general substrate transporter like domains"/>
    <property type="match status" value="2"/>
</dbReference>
<feature type="domain" description="Major facilitator superfamily (MFS) profile" evidence="3">
    <location>
        <begin position="232"/>
        <end position="457"/>
    </location>
</feature>
<feature type="transmembrane region" description="Helical" evidence="2">
    <location>
        <begin position="7"/>
        <end position="32"/>
    </location>
</feature>
<dbReference type="GO" id="GO:0016020">
    <property type="term" value="C:membrane"/>
    <property type="evidence" value="ECO:0007669"/>
    <property type="project" value="UniProtKB-SubCell"/>
</dbReference>
<proteinExistence type="predicted"/>
<name>A0A7S1B7X9_9STRA</name>
<protein>
    <recommendedName>
        <fullName evidence="3">Major facilitator superfamily (MFS) profile domain-containing protein</fullName>
    </recommendedName>
</protein>
<dbReference type="Pfam" id="PF07690">
    <property type="entry name" value="MFS_1"/>
    <property type="match status" value="1"/>
</dbReference>
<feature type="transmembrane region" description="Helical" evidence="2">
    <location>
        <begin position="365"/>
        <end position="385"/>
    </location>
</feature>
<keyword evidence="2" id="KW-1133">Transmembrane helix</keyword>
<sequence>MVSAEIIFALVSFSLGQLGDGLNIFQGIYLVGLGWNEGAVGIALSLMGFTALLIQPFAGDLVDKTRADRRTFLSVAALLTAGSAMAVMFVHEGNVDHWVIWITKIVEGLSSSFIGPCIAALTLASFGPDHFDSVMATNILFGHIGSVVAAVLAGSIAYYRYPDIKSCFYVIAASAFLAVIFVRFLPRGNDAMGRGFRKSADQQQSTSLDGSETSNTQNVASNYYTVLADRKTLVICLTGFFFHFANANVLLVLGEIMGGDNDDGSASRSAIPLIGAAIVTAQATMSIATVFGGRMTEMGIGRKPMFVLALATLPLRCALILLWQESSNTYLMLTQILDGIGGGFFGLIHPYMVADISFGTGRFNVLMGLTGACFGLGATLSNLLGQYLVEYFGHSVSLFFSLVMSVIPLFLFAIAMPETMGIREASLESKLIGAKLPPSTEKEVMMVPPQTPYDALV</sequence>
<keyword evidence="2" id="KW-0812">Transmembrane</keyword>
<feature type="transmembrane region" description="Helical" evidence="2">
    <location>
        <begin position="109"/>
        <end position="127"/>
    </location>
</feature>
<feature type="transmembrane region" description="Helical" evidence="2">
    <location>
        <begin position="139"/>
        <end position="161"/>
    </location>
</feature>